<dbReference type="InterPro" id="IPR016477">
    <property type="entry name" value="Fructo-/Ketosamine-3-kinase"/>
</dbReference>
<dbReference type="Gene3D" id="3.90.1200.10">
    <property type="match status" value="1"/>
</dbReference>
<evidence type="ECO:0000313" key="3">
    <source>
        <dbReference type="Proteomes" id="UP000292452"/>
    </source>
</evidence>
<comment type="caution">
    <text evidence="2">The sequence shown here is derived from an EMBL/GenBank/DDBJ whole genome shotgun (WGS) entry which is preliminary data.</text>
</comment>
<comment type="similarity">
    <text evidence="1">Belongs to the fructosamine kinase family.</text>
</comment>
<reference evidence="2 3" key="1">
    <citation type="submission" date="2019-02" db="EMBL/GenBank/DDBJ databases">
        <title>Draft Genome Sequence of Streptomyces sp. AM-2504, identified by 16S rRNA comparative analysis as a Streptomyces Kasugaensis strain.</title>
        <authorList>
            <person name="Napolioni V."/>
            <person name="Giuliodori A.M."/>
            <person name="Spurio R."/>
            <person name="Fabbretti A."/>
        </authorList>
    </citation>
    <scope>NUCLEOTIDE SEQUENCE [LARGE SCALE GENOMIC DNA]</scope>
    <source>
        <strain evidence="2 3">AM-2504</strain>
    </source>
</reference>
<dbReference type="EMBL" id="SIXH01000415">
    <property type="protein sequence ID" value="TBO55936.1"/>
    <property type="molecule type" value="Genomic_DNA"/>
</dbReference>
<keyword evidence="1 2" id="KW-0808">Transferase</keyword>
<keyword evidence="3" id="KW-1185">Reference proteome</keyword>
<protein>
    <submittedName>
        <fullName evidence="2">Aminoglycoside phosphotransferase</fullName>
    </submittedName>
</protein>
<evidence type="ECO:0000313" key="2">
    <source>
        <dbReference type="EMBL" id="TBO55936.1"/>
    </source>
</evidence>
<dbReference type="Proteomes" id="UP000292452">
    <property type="component" value="Unassembled WGS sequence"/>
</dbReference>
<gene>
    <name evidence="2" type="ORF">EYS09_30550</name>
</gene>
<dbReference type="RefSeq" id="WP_131125640.1">
    <property type="nucleotide sequence ID" value="NZ_SIXH01000415.1"/>
</dbReference>
<organism evidence="2 3">
    <name type="scientific">Streptomyces kasugaensis</name>
    <dbReference type="NCBI Taxonomy" id="1946"/>
    <lineage>
        <taxon>Bacteria</taxon>
        <taxon>Bacillati</taxon>
        <taxon>Actinomycetota</taxon>
        <taxon>Actinomycetes</taxon>
        <taxon>Kitasatosporales</taxon>
        <taxon>Streptomycetaceae</taxon>
        <taxon>Streptomyces</taxon>
    </lineage>
</organism>
<evidence type="ECO:0000256" key="1">
    <source>
        <dbReference type="PIRNR" id="PIRNR006221"/>
    </source>
</evidence>
<dbReference type="AlphaFoldDB" id="A0A4Q9HMB4"/>
<accession>A0A4Q9HMB4</accession>
<dbReference type="PIRSF" id="PIRSF006221">
    <property type="entry name" value="Ketosamine-3-kinase"/>
    <property type="match status" value="1"/>
</dbReference>
<dbReference type="Pfam" id="PF03881">
    <property type="entry name" value="Fructosamin_kin"/>
    <property type="match status" value="1"/>
</dbReference>
<dbReference type="InterPro" id="IPR011009">
    <property type="entry name" value="Kinase-like_dom_sf"/>
</dbReference>
<dbReference type="Gene3D" id="3.30.200.20">
    <property type="entry name" value="Phosphorylase Kinase, domain 1"/>
    <property type="match status" value="1"/>
</dbReference>
<dbReference type="SUPFAM" id="SSF56112">
    <property type="entry name" value="Protein kinase-like (PK-like)"/>
    <property type="match status" value="1"/>
</dbReference>
<sequence length="295" mass="33184">MSDGTGTTVPQPREKSWSDYRSARLAQVLRTEPLSGGFANQVWRATLRDGSRVVVKTAEDPAPDLFAVEAEGLETLRTQGGLRTPEVLEVGPRHLILTEQEPAPRTPAFWEAAGRGLARLHSVTGPRYGWHRDGWLGRLPQRNTWSHDGHAFFAERRILRYLAEPKAERALDAADRAGLERLCRRLPELIPPAPPVLVHGDLWHGNLLATPAGAPVFIDPAVCWTWAEADLSMAYCTGGIPEPFFTAYREIHPLTDGWRERMHLLHLREHLSVLAHFGADRDHVDAIRRILRVWN</sequence>
<dbReference type="PANTHER" id="PTHR12149:SF8">
    <property type="entry name" value="PROTEIN-RIBULOSAMINE 3-KINASE"/>
    <property type="match status" value="1"/>
</dbReference>
<proteinExistence type="inferred from homology"/>
<dbReference type="PANTHER" id="PTHR12149">
    <property type="entry name" value="FRUCTOSAMINE 3 KINASE-RELATED PROTEIN"/>
    <property type="match status" value="1"/>
</dbReference>
<dbReference type="GO" id="GO:0016301">
    <property type="term" value="F:kinase activity"/>
    <property type="evidence" value="ECO:0007669"/>
    <property type="project" value="UniProtKB-UniRule"/>
</dbReference>
<keyword evidence="1" id="KW-0418">Kinase</keyword>
<name>A0A4Q9HMB4_STRKA</name>